<feature type="region of interest" description="Disordered" evidence="3">
    <location>
        <begin position="102"/>
        <end position="155"/>
    </location>
</feature>
<name>A0A9P7BVY7_RHIOR</name>
<feature type="region of interest" description="Disordered" evidence="3">
    <location>
        <begin position="443"/>
        <end position="464"/>
    </location>
</feature>
<dbReference type="PANTHER" id="PTHR43272:SF33">
    <property type="entry name" value="AMP-BINDING DOMAIN-CONTAINING PROTEIN-RELATED"/>
    <property type="match status" value="1"/>
</dbReference>
<proteinExistence type="predicted"/>
<evidence type="ECO:0000259" key="5">
    <source>
        <dbReference type="Pfam" id="PF00501"/>
    </source>
</evidence>
<feature type="domain" description="AMP-dependent synthetase/ligase" evidence="5">
    <location>
        <begin position="650"/>
        <end position="1071"/>
    </location>
</feature>
<evidence type="ECO:0000256" key="1">
    <source>
        <dbReference type="ARBA" id="ARBA00022741"/>
    </source>
</evidence>
<dbReference type="PANTHER" id="PTHR43272">
    <property type="entry name" value="LONG-CHAIN-FATTY-ACID--COA LIGASE"/>
    <property type="match status" value="1"/>
</dbReference>
<comment type="caution">
    <text evidence="7">The sequence shown here is derived from an EMBL/GenBank/DDBJ whole genome shotgun (WGS) entry which is preliminary data.</text>
</comment>
<dbReference type="InterPro" id="IPR058345">
    <property type="entry name" value="DUF8032"/>
</dbReference>
<keyword evidence="1" id="KW-0547">Nucleotide-binding</keyword>
<feature type="domain" description="DUF8032" evidence="6">
    <location>
        <begin position="319"/>
        <end position="408"/>
    </location>
</feature>
<sequence length="1107" mass="123682">MLEAPSPSNENLHLQLCINDLLYPTEKSEILLEALTATQLEKIEKTINKIKTKKQFLPKQTATAVPTTTTTANPMLLQHDWTLIAAQIAKALTDTVSSAAQSTKLKLPKPQSPAATGTASDKSPSQSTSSIISTTDTIDTTADDTNSNISTPCSSATVTNHELRTEVRDGVEWVSFVYSHHRVLRRYCIRTDIEQVDLNQLDESFKDENCVYPRANLPREEYKGNRWAYETECNTLGWKLSYLNPSEIAGKRGLIQRAVDSYRNRYPSMRSRRVARQEKLLKGTLRKRKQSDCEEPEDEEQNCTSKKIEYSLPKTVSIDDGFGRSKCRIRINVDSVSLDSIDMEFRKANCIYPRAMGISQTSPFASQQQLEEVRCNELAWKLAWLNPKQLANRKSLLQRVLNVYRNKFMPGLNTHSNNLNRGTLDLTIDSFISRKSNHKIARLKLNDDNDDENESQHSGSADSLDDCISPTVAGDGNCSYAKTISLNDLMLPGFTAASCTNGLAFEAQSIFGSSAGGNGSCRLSISSNSSSSNESNISSHKNEQSELNDILIKDCSSMFDLYTDSSAICEYEQITIIGVTALLSARNSKSPDIHPLLLNAQSDVSRLRHPGESAIYRSRLYPIGTPLCSTFERSIHTMADFYKTGGIKKYNSAEFLKQANGYVTYDHIAKRIDLVYKGLRSIAKLVPQTRDENSFVGIYATNSYYTVLTGIACHMYGLVTVPISAYASITHLFNVLQKTSLKVLVIDSGLLQNVLNAIGNDSNLKHIIVIGDVPDLYKKEAQVVGIELVSFAELEEYGVNKKYEDILVVPNDMASIYFSSLNEKESKRGVVLTHKNLLSNVSSYLVVIPSQQKITVKDRLMLNLSIGYVLIAAISFLGGSVVFGPEIDYSTNVDVAFSLSVIAQNKPTIFASGSWFLEQVKHLISSRYGKSFLFKRGYDVKREYLEEGRLINDCKYDMLVFRSIRQTLFGDNLHLIYIDNDDNTDLILTTFLRIVLSTQVIQTFNLPETTSSIAASMFYDYSAIPEARGAPLPSNEIKLIDLKERSFTAEDKPNPRGEIWVRGNNVFGCYYKDEQASSNVFDSNNWFMTGYIGEFLPNGTLKVLGKK</sequence>
<keyword evidence="8" id="KW-1185">Reference proteome</keyword>
<accession>A0A9P7BVY7</accession>
<evidence type="ECO:0000313" key="7">
    <source>
        <dbReference type="EMBL" id="KAG1312816.1"/>
    </source>
</evidence>
<feature type="transmembrane region" description="Helical" evidence="4">
    <location>
        <begin position="715"/>
        <end position="736"/>
    </location>
</feature>
<evidence type="ECO:0000313" key="8">
    <source>
        <dbReference type="Proteomes" id="UP000716291"/>
    </source>
</evidence>
<keyword evidence="2" id="KW-0067">ATP-binding</keyword>
<dbReference type="Gene3D" id="3.40.50.12780">
    <property type="entry name" value="N-terminal domain of ligase-like"/>
    <property type="match status" value="1"/>
</dbReference>
<dbReference type="InterPro" id="IPR000873">
    <property type="entry name" value="AMP-dep_synth/lig_dom"/>
</dbReference>
<evidence type="ECO:0000256" key="2">
    <source>
        <dbReference type="ARBA" id="ARBA00022840"/>
    </source>
</evidence>
<feature type="compositionally biased region" description="Low complexity" evidence="3">
    <location>
        <begin position="118"/>
        <end position="151"/>
    </location>
</feature>
<evidence type="ECO:0000259" key="6">
    <source>
        <dbReference type="Pfam" id="PF26087"/>
    </source>
</evidence>
<evidence type="ECO:0000256" key="3">
    <source>
        <dbReference type="SAM" id="MobiDB-lite"/>
    </source>
</evidence>
<dbReference type="Proteomes" id="UP000716291">
    <property type="component" value="Unassembled WGS sequence"/>
</dbReference>
<dbReference type="AlphaFoldDB" id="A0A9P7BVY7"/>
<evidence type="ECO:0000256" key="4">
    <source>
        <dbReference type="SAM" id="Phobius"/>
    </source>
</evidence>
<dbReference type="GO" id="GO:0016020">
    <property type="term" value="C:membrane"/>
    <property type="evidence" value="ECO:0007669"/>
    <property type="project" value="TreeGrafter"/>
</dbReference>
<protein>
    <recommendedName>
        <fullName evidence="9">AMP-dependent synthetase/ligase domain-containing protein</fullName>
    </recommendedName>
</protein>
<dbReference type="EMBL" id="JAANQT010000245">
    <property type="protein sequence ID" value="KAG1312816.1"/>
    <property type="molecule type" value="Genomic_DNA"/>
</dbReference>
<keyword evidence="4" id="KW-1133">Transmembrane helix</keyword>
<dbReference type="Pfam" id="PF00501">
    <property type="entry name" value="AMP-binding"/>
    <property type="match status" value="1"/>
</dbReference>
<dbReference type="Pfam" id="PF26087">
    <property type="entry name" value="DUF8032"/>
    <property type="match status" value="2"/>
</dbReference>
<organism evidence="7 8">
    <name type="scientific">Rhizopus oryzae</name>
    <name type="common">Mucormycosis agent</name>
    <name type="synonym">Rhizopus arrhizus var. delemar</name>
    <dbReference type="NCBI Taxonomy" id="64495"/>
    <lineage>
        <taxon>Eukaryota</taxon>
        <taxon>Fungi</taxon>
        <taxon>Fungi incertae sedis</taxon>
        <taxon>Mucoromycota</taxon>
        <taxon>Mucoromycotina</taxon>
        <taxon>Mucoromycetes</taxon>
        <taxon>Mucorales</taxon>
        <taxon>Mucorineae</taxon>
        <taxon>Rhizopodaceae</taxon>
        <taxon>Rhizopus</taxon>
    </lineage>
</organism>
<dbReference type="OrthoDB" id="1700726at2759"/>
<gene>
    <name evidence="7" type="ORF">G6F64_002728</name>
</gene>
<dbReference type="GO" id="GO:0005783">
    <property type="term" value="C:endoplasmic reticulum"/>
    <property type="evidence" value="ECO:0007669"/>
    <property type="project" value="TreeGrafter"/>
</dbReference>
<feature type="transmembrane region" description="Helical" evidence="4">
    <location>
        <begin position="860"/>
        <end position="883"/>
    </location>
</feature>
<evidence type="ECO:0008006" key="9">
    <source>
        <dbReference type="Google" id="ProtNLM"/>
    </source>
</evidence>
<dbReference type="GO" id="GO:0005524">
    <property type="term" value="F:ATP binding"/>
    <property type="evidence" value="ECO:0007669"/>
    <property type="project" value="UniProtKB-KW"/>
</dbReference>
<reference evidence="7" key="1">
    <citation type="journal article" date="2020" name="Microb. Genom.">
        <title>Genetic diversity of clinical and environmental Mucorales isolates obtained from an investigation of mucormycosis cases among solid organ transplant recipients.</title>
        <authorList>
            <person name="Nguyen M.H."/>
            <person name="Kaul D."/>
            <person name="Muto C."/>
            <person name="Cheng S.J."/>
            <person name="Richter R.A."/>
            <person name="Bruno V.M."/>
            <person name="Liu G."/>
            <person name="Beyhan S."/>
            <person name="Sundermann A.J."/>
            <person name="Mounaud S."/>
            <person name="Pasculle A.W."/>
            <person name="Nierman W.C."/>
            <person name="Driscoll E."/>
            <person name="Cumbie R."/>
            <person name="Clancy C.J."/>
            <person name="Dupont C.L."/>
        </authorList>
    </citation>
    <scope>NUCLEOTIDE SEQUENCE</scope>
    <source>
        <strain evidence="7">GL11</strain>
    </source>
</reference>
<feature type="domain" description="DUF8032" evidence="6">
    <location>
        <begin position="172"/>
        <end position="265"/>
    </location>
</feature>
<dbReference type="InterPro" id="IPR042099">
    <property type="entry name" value="ANL_N_sf"/>
</dbReference>
<keyword evidence="4" id="KW-0812">Transmembrane</keyword>
<dbReference type="SUPFAM" id="SSF56801">
    <property type="entry name" value="Acetyl-CoA synthetase-like"/>
    <property type="match status" value="1"/>
</dbReference>
<keyword evidence="4" id="KW-0472">Membrane</keyword>
<dbReference type="GO" id="GO:0004467">
    <property type="term" value="F:long-chain fatty acid-CoA ligase activity"/>
    <property type="evidence" value="ECO:0007669"/>
    <property type="project" value="TreeGrafter"/>
</dbReference>